<accession>A0A8X6GAT9</accession>
<gene>
    <name evidence="1" type="ORF">TNCT_572461</name>
</gene>
<proteinExistence type="predicted"/>
<dbReference type="Proteomes" id="UP000887116">
    <property type="component" value="Unassembled WGS sequence"/>
</dbReference>
<dbReference type="AlphaFoldDB" id="A0A8X6GAT9"/>
<evidence type="ECO:0000313" key="1">
    <source>
        <dbReference type="EMBL" id="GFQ99867.1"/>
    </source>
</evidence>
<dbReference type="EMBL" id="BMAO01015169">
    <property type="protein sequence ID" value="GFQ99867.1"/>
    <property type="molecule type" value="Genomic_DNA"/>
</dbReference>
<protein>
    <submittedName>
        <fullName evidence="1">Uncharacterized protein</fullName>
    </submittedName>
</protein>
<comment type="caution">
    <text evidence="1">The sequence shown here is derived from an EMBL/GenBank/DDBJ whole genome shotgun (WGS) entry which is preliminary data.</text>
</comment>
<keyword evidence="2" id="KW-1185">Reference proteome</keyword>
<organism evidence="1 2">
    <name type="scientific">Trichonephila clavata</name>
    <name type="common">Joro spider</name>
    <name type="synonym">Nephila clavata</name>
    <dbReference type="NCBI Taxonomy" id="2740835"/>
    <lineage>
        <taxon>Eukaryota</taxon>
        <taxon>Metazoa</taxon>
        <taxon>Ecdysozoa</taxon>
        <taxon>Arthropoda</taxon>
        <taxon>Chelicerata</taxon>
        <taxon>Arachnida</taxon>
        <taxon>Araneae</taxon>
        <taxon>Araneomorphae</taxon>
        <taxon>Entelegynae</taxon>
        <taxon>Araneoidea</taxon>
        <taxon>Nephilidae</taxon>
        <taxon>Trichonephila</taxon>
    </lineage>
</organism>
<name>A0A8X6GAT9_TRICU</name>
<feature type="non-terminal residue" evidence="1">
    <location>
        <position position="1"/>
    </location>
</feature>
<sequence length="59" mass="6765">LHYLAPNFSADSACMHAENTGSCPIVEVEYHRVWSVLERMTILRFDCMEIIIYGDITDS</sequence>
<reference evidence="1" key="1">
    <citation type="submission" date="2020-07" db="EMBL/GenBank/DDBJ databases">
        <title>Multicomponent nature underlies the extraordinary mechanical properties of spider dragline silk.</title>
        <authorList>
            <person name="Kono N."/>
            <person name="Nakamura H."/>
            <person name="Mori M."/>
            <person name="Yoshida Y."/>
            <person name="Ohtoshi R."/>
            <person name="Malay A.D."/>
            <person name="Moran D.A.P."/>
            <person name="Tomita M."/>
            <person name="Numata K."/>
            <person name="Arakawa K."/>
        </authorList>
    </citation>
    <scope>NUCLEOTIDE SEQUENCE</scope>
</reference>
<evidence type="ECO:0000313" key="2">
    <source>
        <dbReference type="Proteomes" id="UP000887116"/>
    </source>
</evidence>